<name>A0A8S5NIS2_9CAUD</name>
<proteinExistence type="predicted"/>
<evidence type="ECO:0000313" key="1">
    <source>
        <dbReference type="EMBL" id="DAD93979.1"/>
    </source>
</evidence>
<organism evidence="1">
    <name type="scientific">Siphoviridae sp. ctRg81</name>
    <dbReference type="NCBI Taxonomy" id="2826336"/>
    <lineage>
        <taxon>Viruses</taxon>
        <taxon>Duplodnaviria</taxon>
        <taxon>Heunggongvirae</taxon>
        <taxon>Uroviricota</taxon>
        <taxon>Caudoviricetes</taxon>
    </lineage>
</organism>
<reference evidence="1" key="1">
    <citation type="journal article" date="2021" name="Proc. Natl. Acad. Sci. U.S.A.">
        <title>A Catalog of Tens of Thousands of Viruses from Human Metagenomes Reveals Hidden Associations with Chronic Diseases.</title>
        <authorList>
            <person name="Tisza M.J."/>
            <person name="Buck C.B."/>
        </authorList>
    </citation>
    <scope>NUCLEOTIDE SEQUENCE</scope>
    <source>
        <strain evidence="1">CtRg81</strain>
    </source>
</reference>
<accession>A0A8S5NIS2</accession>
<dbReference type="EMBL" id="BK015170">
    <property type="protein sequence ID" value="DAD93979.1"/>
    <property type="molecule type" value="Genomic_DNA"/>
</dbReference>
<sequence length="77" mass="9459">MRITPRTCPGPGDLWQPSWQEEKRQAEYERLIEKFFEKYIPEYCDERINQLAEAGEDERHPEIEPLFDEFLKENEWQ</sequence>
<protein>
    <submittedName>
        <fullName evidence="1">Uncharacterized protein</fullName>
    </submittedName>
</protein>